<gene>
    <name evidence="2" type="ORF">HPE63_15390</name>
</gene>
<dbReference type="RefSeq" id="WP_188315173.1">
    <property type="nucleotide sequence ID" value="NZ_JABTCG010000005.1"/>
</dbReference>
<evidence type="ECO:0000259" key="1">
    <source>
        <dbReference type="PROSITE" id="PS50022"/>
    </source>
</evidence>
<dbReference type="SUPFAM" id="SSF51445">
    <property type="entry name" value="(Trans)glycosidases"/>
    <property type="match status" value="1"/>
</dbReference>
<dbReference type="Gene3D" id="3.20.20.80">
    <property type="entry name" value="Glycosidases"/>
    <property type="match status" value="1"/>
</dbReference>
<keyword evidence="3" id="KW-1185">Reference proteome</keyword>
<accession>A0ABR7VEI2</accession>
<reference evidence="2 3" key="1">
    <citation type="submission" date="2020-05" db="EMBL/GenBank/DDBJ databases">
        <title>The draft genome sequence of Maribacter arenosus CAU 1321.</title>
        <authorList>
            <person name="Mu L."/>
        </authorList>
    </citation>
    <scope>NUCLEOTIDE SEQUENCE [LARGE SCALE GENOMIC DNA]</scope>
    <source>
        <strain evidence="2 3">CAU 1321</strain>
    </source>
</reference>
<name>A0ABR7VEI2_9FLAO</name>
<feature type="domain" description="F5/8 type C" evidence="1">
    <location>
        <begin position="448"/>
        <end position="585"/>
    </location>
</feature>
<proteinExistence type="predicted"/>
<dbReference type="InterPro" id="IPR008979">
    <property type="entry name" value="Galactose-bd-like_sf"/>
</dbReference>
<dbReference type="Gene3D" id="2.60.120.260">
    <property type="entry name" value="Galactose-binding domain-like"/>
    <property type="match status" value="1"/>
</dbReference>
<dbReference type="InterPro" id="IPR000421">
    <property type="entry name" value="FA58C"/>
</dbReference>
<dbReference type="EMBL" id="JABTCG010000005">
    <property type="protein sequence ID" value="MBD0852065.1"/>
    <property type="molecule type" value="Genomic_DNA"/>
</dbReference>
<dbReference type="PROSITE" id="PS50022">
    <property type="entry name" value="FA58C_3"/>
    <property type="match status" value="1"/>
</dbReference>
<organism evidence="2 3">
    <name type="scientific">Maribacter arenosus</name>
    <dbReference type="NCBI Taxonomy" id="1854708"/>
    <lineage>
        <taxon>Bacteria</taxon>
        <taxon>Pseudomonadati</taxon>
        <taxon>Bacteroidota</taxon>
        <taxon>Flavobacteriia</taxon>
        <taxon>Flavobacteriales</taxon>
        <taxon>Flavobacteriaceae</taxon>
        <taxon>Maribacter</taxon>
    </lineage>
</organism>
<comment type="caution">
    <text evidence="2">The sequence shown here is derived from an EMBL/GenBank/DDBJ whole genome shotgun (WGS) entry which is preliminary data.</text>
</comment>
<dbReference type="Pfam" id="PF00754">
    <property type="entry name" value="F5_F8_type_C"/>
    <property type="match status" value="1"/>
</dbReference>
<evidence type="ECO:0000313" key="2">
    <source>
        <dbReference type="EMBL" id="MBD0852065.1"/>
    </source>
</evidence>
<dbReference type="SUPFAM" id="SSF49785">
    <property type="entry name" value="Galactose-binding domain-like"/>
    <property type="match status" value="1"/>
</dbReference>
<protein>
    <submittedName>
        <fullName evidence="2">Discoidin domain-containing protein</fullName>
    </submittedName>
</protein>
<sequence length="585" mass="65540">MKKAIGIKISRIVLIVGAFVFGFCVITCSKEDAIRTPPPENSVPTPSEDTTTVEPPEVILQAPHAIETKMIDGAAKFWNKDKNEEFVMRGVNYTWIVAHNGIFQDRFFAPGNFDRTRVRADFELLVAKGYNTIRIFMDTCNDGPDCIGNASAPGLNSAYIANMAETLQIAQDEGIFLILTSNDLPDTGNYWDISNAGANDQFEGYRNAHYLTPKGIESAQKYWGDLLKALYDRGAPFENVLAWSILNEQWYFRDKPPFSLTSQIVTTANGKNYDMASAGDKKLMAVEGIVHYIDKVREIINIYDSNALVTMGFFNPDYPNPIGLGNFRYVETADLLYQAQLDFFDFHAYPGDDPLYPLVENYGMVGYVLKPIILGEYGAFLDRYPNLDDAVKTMQSYQAEACAYGFNGWLYWGMYRGEGNANDTSWGFMDENQEMLDAMAPVNYPDPCDENFLLPANVALNKPVTASANLPDETPIMAVDGDIVSQWGSGLNATQWIALDLETDYDIYKITMRVAQYPSGSTTHILEASTDGSTWDTLQTFTGETEEADVLVYEPATPVQYRYVRITTTVSPSWVSWKEIEVWGK</sequence>
<dbReference type="Proteomes" id="UP000598350">
    <property type="component" value="Unassembled WGS sequence"/>
</dbReference>
<dbReference type="InterPro" id="IPR017853">
    <property type="entry name" value="GH"/>
</dbReference>
<evidence type="ECO:0000313" key="3">
    <source>
        <dbReference type="Proteomes" id="UP000598350"/>
    </source>
</evidence>